<dbReference type="Gramene" id="Pp3c5_16730V3.7">
    <property type="protein sequence ID" value="Pp3c5_16730V3.7"/>
    <property type="gene ID" value="Pp3c5_16730"/>
</dbReference>
<dbReference type="InterPro" id="IPR028131">
    <property type="entry name" value="VASH1"/>
</dbReference>
<dbReference type="EnsemblPlants" id="Pp3c5_16730V3.5">
    <property type="protein sequence ID" value="Pp3c5_16730V3.5"/>
    <property type="gene ID" value="Pp3c5_16730"/>
</dbReference>
<protein>
    <recommendedName>
        <fullName evidence="5">Vasohibin-like protein</fullName>
    </recommendedName>
</protein>
<dbReference type="EnsemblPlants" id="Pp3c5_16730V3.7">
    <property type="protein sequence ID" value="Pp3c5_16730V3.7"/>
    <property type="gene ID" value="Pp3c5_16730"/>
</dbReference>
<evidence type="ECO:0000313" key="3">
    <source>
        <dbReference type="EnsemblPlants" id="Pp3c5_16730V3.4"/>
    </source>
</evidence>
<gene>
    <name evidence="3" type="primary">LOC112282088</name>
</gene>
<evidence type="ECO:0000256" key="2">
    <source>
        <dbReference type="SAM" id="MobiDB-lite"/>
    </source>
</evidence>
<feature type="compositionally biased region" description="Low complexity" evidence="2">
    <location>
        <begin position="349"/>
        <end position="361"/>
    </location>
</feature>
<feature type="active site" evidence="1">
    <location>
        <position position="167"/>
    </location>
</feature>
<dbReference type="KEGG" id="ppp:112282088"/>
<dbReference type="PANTHER" id="PTHR15750:SF2">
    <property type="entry name" value="VASOHIBIN"/>
    <property type="match status" value="1"/>
</dbReference>
<feature type="region of interest" description="Disordered" evidence="2">
    <location>
        <begin position="253"/>
        <end position="299"/>
    </location>
</feature>
<feature type="active site" evidence="1">
    <location>
        <position position="150"/>
    </location>
</feature>
<proteinExistence type="predicted"/>
<dbReference type="EMBL" id="ABEU02000005">
    <property type="status" value="NOT_ANNOTATED_CDS"/>
    <property type="molecule type" value="Genomic_DNA"/>
</dbReference>
<feature type="active site" evidence="1">
    <location>
        <position position="115"/>
    </location>
</feature>
<dbReference type="Pfam" id="PF14822">
    <property type="entry name" value="Vasohibin"/>
    <property type="match status" value="1"/>
</dbReference>
<organism evidence="3 4">
    <name type="scientific">Physcomitrium patens</name>
    <name type="common">Spreading-leaved earth moss</name>
    <name type="synonym">Physcomitrella patens</name>
    <dbReference type="NCBI Taxonomy" id="3218"/>
    <lineage>
        <taxon>Eukaryota</taxon>
        <taxon>Viridiplantae</taxon>
        <taxon>Streptophyta</taxon>
        <taxon>Embryophyta</taxon>
        <taxon>Bryophyta</taxon>
        <taxon>Bryophytina</taxon>
        <taxon>Bryopsida</taxon>
        <taxon>Funariidae</taxon>
        <taxon>Funariales</taxon>
        <taxon>Funariaceae</taxon>
        <taxon>Physcomitrium</taxon>
    </lineage>
</organism>
<reference evidence="3 4" key="2">
    <citation type="journal article" date="2018" name="Plant J.">
        <title>The Physcomitrella patens chromosome-scale assembly reveals moss genome structure and evolution.</title>
        <authorList>
            <person name="Lang D."/>
            <person name="Ullrich K.K."/>
            <person name="Murat F."/>
            <person name="Fuchs J."/>
            <person name="Jenkins J."/>
            <person name="Haas F.B."/>
            <person name="Piednoel M."/>
            <person name="Gundlach H."/>
            <person name="Van Bel M."/>
            <person name="Meyberg R."/>
            <person name="Vives C."/>
            <person name="Morata J."/>
            <person name="Symeonidi A."/>
            <person name="Hiss M."/>
            <person name="Muchero W."/>
            <person name="Kamisugi Y."/>
            <person name="Saleh O."/>
            <person name="Blanc G."/>
            <person name="Decker E.L."/>
            <person name="van Gessel N."/>
            <person name="Grimwood J."/>
            <person name="Hayes R.D."/>
            <person name="Graham S.W."/>
            <person name="Gunter L.E."/>
            <person name="McDaniel S.F."/>
            <person name="Hoernstein S.N.W."/>
            <person name="Larsson A."/>
            <person name="Li F.W."/>
            <person name="Perroud P.F."/>
            <person name="Phillips J."/>
            <person name="Ranjan P."/>
            <person name="Rokshar D.S."/>
            <person name="Rothfels C.J."/>
            <person name="Schneider L."/>
            <person name="Shu S."/>
            <person name="Stevenson D.W."/>
            <person name="Thummler F."/>
            <person name="Tillich M."/>
            <person name="Villarreal Aguilar J.C."/>
            <person name="Widiez T."/>
            <person name="Wong G.K."/>
            <person name="Wymore A."/>
            <person name="Zhang Y."/>
            <person name="Zimmer A.D."/>
            <person name="Quatrano R.S."/>
            <person name="Mayer K.F.X."/>
            <person name="Goodstein D."/>
            <person name="Casacuberta J.M."/>
            <person name="Vandepoele K."/>
            <person name="Reski R."/>
            <person name="Cuming A.C."/>
            <person name="Tuskan G.A."/>
            <person name="Maumus F."/>
            <person name="Salse J."/>
            <person name="Schmutz J."/>
            <person name="Rensing S.A."/>
        </authorList>
    </citation>
    <scope>NUCLEOTIDE SEQUENCE [LARGE SCALE GENOMIC DNA]</scope>
    <source>
        <strain evidence="3 4">cv. Gransden 2004</strain>
    </source>
</reference>
<dbReference type="PANTHER" id="PTHR15750">
    <property type="entry name" value="VASOHIBIN-1-LIKE ISOFORM X2"/>
    <property type="match status" value="1"/>
</dbReference>
<dbReference type="RefSeq" id="XP_024375049.1">
    <property type="nucleotide sequence ID" value="XM_024519281.2"/>
</dbReference>
<dbReference type="GO" id="GO:0005737">
    <property type="term" value="C:cytoplasm"/>
    <property type="evidence" value="ECO:0007669"/>
    <property type="project" value="InterPro"/>
</dbReference>
<name>A0A7I4DYS5_PHYPA</name>
<dbReference type="Proteomes" id="UP000006727">
    <property type="component" value="Chromosome 5"/>
</dbReference>
<feature type="region of interest" description="Disordered" evidence="2">
    <location>
        <begin position="1"/>
        <end position="21"/>
    </location>
</feature>
<evidence type="ECO:0000313" key="4">
    <source>
        <dbReference type="Proteomes" id="UP000006727"/>
    </source>
</evidence>
<dbReference type="EnsemblPlants" id="Pp3c5_16730V3.3">
    <property type="protein sequence ID" value="Pp3c5_16730V3.3"/>
    <property type="gene ID" value="Pp3c5_16730"/>
</dbReference>
<evidence type="ECO:0000256" key="1">
    <source>
        <dbReference type="PIRSR" id="PIRSR628131-1"/>
    </source>
</evidence>
<dbReference type="EnsemblPlants" id="Pp3c5_16730V3.6">
    <property type="protein sequence ID" value="Pp3c5_16730V3.6"/>
    <property type="gene ID" value="Pp3c5_16730"/>
</dbReference>
<evidence type="ECO:0008006" key="5">
    <source>
        <dbReference type="Google" id="ProtNLM"/>
    </source>
</evidence>
<dbReference type="GeneID" id="112282088"/>
<reference evidence="3" key="3">
    <citation type="submission" date="2020-12" db="UniProtKB">
        <authorList>
            <consortium name="EnsemblPlants"/>
        </authorList>
    </citation>
    <scope>IDENTIFICATION</scope>
</reference>
<dbReference type="Gramene" id="Pp3c5_16730V3.5">
    <property type="protein sequence ID" value="Pp3c5_16730V3.5"/>
    <property type="gene ID" value="Pp3c5_16730"/>
</dbReference>
<dbReference type="AlphaFoldDB" id="A0A7I4DYS5"/>
<dbReference type="Gramene" id="Pp3c5_16730V3.6">
    <property type="protein sequence ID" value="Pp3c5_16730V3.6"/>
    <property type="gene ID" value="Pp3c5_16730"/>
</dbReference>
<feature type="region of interest" description="Disordered" evidence="2">
    <location>
        <begin position="349"/>
        <end position="370"/>
    </location>
</feature>
<sequence>MAQESSKMDRDSLTAAPIQEPVDELETSQIVGGVYPPLLGLGRTAPASNSSKPMLPENFHHLPTKSRLRALKQYIESFQYRLNAQANFNVGKLRPLSRIMDTARTIIHAPQPIKCVEAVFVAVYLTAGLVDVERVPLGFKTELHGQVYQHIVLLVHHGGKWGAFGISRCSDLMNKDLVFNSMSSVIENFTAAYKSQGHIVLKVRVGLPIEHNVVSPNFVCWRHLNLNLRYTSWSECLSEIDKHAAKGKRLWDSWTGKSEDPTKPSSIRKASQDFKPSPSKSHCSDKLVNKKKLASRDTTPMRVKPVSPYILATAKASSSSNSHVDSSFSLCIDDSSSGSILDTHVPTTTIESSETTSTAEVSEAKKGSEATSSMVFSPAAVGNSKFWRSKPKASRCSEEVGDVVKSKKLMRTSTSLPRSTGMLVNHMLAVSRGFLKIKYFKEAPGNTGTWSNVFHGPQLSAEATAASPTPTTRGEMVMVGTTSPSFVRIPVQIHYQTLNAEALRRKQSPKLSRDG</sequence>
<dbReference type="OrthoDB" id="9974232at2759"/>
<feature type="compositionally biased region" description="Basic and acidic residues" evidence="2">
    <location>
        <begin position="1"/>
        <end position="12"/>
    </location>
</feature>
<keyword evidence="4" id="KW-1185">Reference proteome</keyword>
<accession>A0A7I4DYS5</accession>
<dbReference type="EnsemblPlants" id="Pp3c5_16730V3.4">
    <property type="protein sequence ID" value="Pp3c5_16730V3.4"/>
    <property type="gene ID" value="Pp3c5_16730"/>
</dbReference>
<reference evidence="3 4" key="1">
    <citation type="journal article" date="2008" name="Science">
        <title>The Physcomitrella genome reveals evolutionary insights into the conquest of land by plants.</title>
        <authorList>
            <person name="Rensing S."/>
            <person name="Lang D."/>
            <person name="Zimmer A."/>
            <person name="Terry A."/>
            <person name="Salamov A."/>
            <person name="Shapiro H."/>
            <person name="Nishiyama T."/>
            <person name="Perroud P.-F."/>
            <person name="Lindquist E."/>
            <person name="Kamisugi Y."/>
            <person name="Tanahashi T."/>
            <person name="Sakakibara K."/>
            <person name="Fujita T."/>
            <person name="Oishi K."/>
            <person name="Shin-I T."/>
            <person name="Kuroki Y."/>
            <person name="Toyoda A."/>
            <person name="Suzuki Y."/>
            <person name="Hashimoto A."/>
            <person name="Yamaguchi K."/>
            <person name="Sugano A."/>
            <person name="Kohara Y."/>
            <person name="Fujiyama A."/>
            <person name="Anterola A."/>
            <person name="Aoki S."/>
            <person name="Ashton N."/>
            <person name="Barbazuk W.B."/>
            <person name="Barker E."/>
            <person name="Bennetzen J."/>
            <person name="Bezanilla M."/>
            <person name="Blankenship R."/>
            <person name="Cho S.H."/>
            <person name="Dutcher S."/>
            <person name="Estelle M."/>
            <person name="Fawcett J.A."/>
            <person name="Gundlach H."/>
            <person name="Hanada K."/>
            <person name="Heyl A."/>
            <person name="Hicks K.A."/>
            <person name="Hugh J."/>
            <person name="Lohr M."/>
            <person name="Mayer K."/>
            <person name="Melkozernov A."/>
            <person name="Murata T."/>
            <person name="Nelson D."/>
            <person name="Pils B."/>
            <person name="Prigge M."/>
            <person name="Reiss B."/>
            <person name="Renner T."/>
            <person name="Rombauts S."/>
            <person name="Rushton P."/>
            <person name="Sanderfoot A."/>
            <person name="Schween G."/>
            <person name="Shiu S.-H."/>
            <person name="Stueber K."/>
            <person name="Theodoulou F.L."/>
            <person name="Tu H."/>
            <person name="Van de Peer Y."/>
            <person name="Verrier P.J."/>
            <person name="Waters E."/>
            <person name="Wood A."/>
            <person name="Yang L."/>
            <person name="Cove D."/>
            <person name="Cuming A."/>
            <person name="Hasebe M."/>
            <person name="Lucas S."/>
            <person name="Mishler D.B."/>
            <person name="Reski R."/>
            <person name="Grigoriev I."/>
            <person name="Quatrano R.S."/>
            <person name="Boore J.L."/>
        </authorList>
    </citation>
    <scope>NUCLEOTIDE SEQUENCE [LARGE SCALE GENOMIC DNA]</scope>
    <source>
        <strain evidence="3 4">cv. Gransden 2004</strain>
    </source>
</reference>
<dbReference type="Gramene" id="Pp3c5_16730V3.3">
    <property type="protein sequence ID" value="Pp3c5_16730V3.3"/>
    <property type="gene ID" value="Pp3c5_16730"/>
</dbReference>
<dbReference type="Gramene" id="Pp3c5_16730V3.4">
    <property type="protein sequence ID" value="Pp3c5_16730V3.4"/>
    <property type="gene ID" value="Pp3c5_16730"/>
</dbReference>